<dbReference type="Gene3D" id="1.10.510.10">
    <property type="entry name" value="Transferase(Phosphotransferase) domain 1"/>
    <property type="match status" value="1"/>
</dbReference>
<organism evidence="2 3">
    <name type="scientific">Diversispora epigaea</name>
    <dbReference type="NCBI Taxonomy" id="1348612"/>
    <lineage>
        <taxon>Eukaryota</taxon>
        <taxon>Fungi</taxon>
        <taxon>Fungi incertae sedis</taxon>
        <taxon>Mucoromycota</taxon>
        <taxon>Glomeromycotina</taxon>
        <taxon>Glomeromycetes</taxon>
        <taxon>Diversisporales</taxon>
        <taxon>Diversisporaceae</taxon>
        <taxon>Diversispora</taxon>
    </lineage>
</organism>
<dbReference type="PANTHER" id="PTHR45756:SF1">
    <property type="entry name" value="PROTEIN KINASE DOMAIN CONTAINING PROTEIN"/>
    <property type="match status" value="1"/>
</dbReference>
<dbReference type="InterPro" id="IPR011009">
    <property type="entry name" value="Kinase-like_dom_sf"/>
</dbReference>
<dbReference type="GO" id="GO:0005524">
    <property type="term" value="F:ATP binding"/>
    <property type="evidence" value="ECO:0007669"/>
    <property type="project" value="InterPro"/>
</dbReference>
<dbReference type="AlphaFoldDB" id="A0A397HVR5"/>
<dbReference type="PRINTS" id="PR00109">
    <property type="entry name" value="TYRKINASE"/>
</dbReference>
<dbReference type="PANTHER" id="PTHR45756">
    <property type="entry name" value="PALMITOYLTRANSFERASE"/>
    <property type="match status" value="1"/>
</dbReference>
<dbReference type="Pfam" id="PF07714">
    <property type="entry name" value="PK_Tyr_Ser-Thr"/>
    <property type="match status" value="1"/>
</dbReference>
<dbReference type="InterPro" id="IPR001245">
    <property type="entry name" value="Ser-Thr/Tyr_kinase_cat_dom"/>
</dbReference>
<evidence type="ECO:0000313" key="2">
    <source>
        <dbReference type="EMBL" id="RHZ66098.1"/>
    </source>
</evidence>
<sequence length="413" mass="48317">MQLNHRSEYGKCKDCMQDNTGIQWCNPCNSKRFQSEFNEWTSEDAEIDEFIQKTQFTATKTEEVIEWIPFDRLNNIKYLDKGGFGKVFWAIWSDGYIKSWDSQAKIWKRLQSQNVCLKSLNTPTNKGGFLQEVKHQLKFRGIWAIAIYGITKNPTENEYMMVMQYARYGSLRKMLNNGFKGLTWENKIKSLFYIALGLAKIHETGLMHKDFHSGNIVNETKTSPYITDFGLCKPVTENDSEKIYGVIPYMAPETLNRGEYTQASDIYSFGMIMYEVFTSYPPYYNISHDENLVISICEGQKPEIMCEIPHLLKDLMEKCWDTDPSNRPKAIKLKSHLMEYLNNSEINEQTEKANEANKLNKNFIQYNPKIKHPQAIYTSRHLSFLKSKKVEHDTKQWDLKIPENIIEENEINL</sequence>
<keyword evidence="3" id="KW-1185">Reference proteome</keyword>
<evidence type="ECO:0000259" key="1">
    <source>
        <dbReference type="PROSITE" id="PS50011"/>
    </source>
</evidence>
<proteinExistence type="predicted"/>
<dbReference type="PROSITE" id="PS50011">
    <property type="entry name" value="PROTEIN_KINASE_DOM"/>
    <property type="match status" value="1"/>
</dbReference>
<dbReference type="InterPro" id="IPR053215">
    <property type="entry name" value="TKL_Ser/Thr_kinase"/>
</dbReference>
<dbReference type="OrthoDB" id="3256376at2759"/>
<name>A0A397HVR5_9GLOM</name>
<reference evidence="2 3" key="1">
    <citation type="submission" date="2018-08" db="EMBL/GenBank/DDBJ databases">
        <title>Genome and evolution of the arbuscular mycorrhizal fungus Diversispora epigaea (formerly Glomus versiforme) and its bacterial endosymbionts.</title>
        <authorList>
            <person name="Sun X."/>
            <person name="Fei Z."/>
            <person name="Harrison M."/>
        </authorList>
    </citation>
    <scope>NUCLEOTIDE SEQUENCE [LARGE SCALE GENOMIC DNA]</scope>
    <source>
        <strain evidence="2 3">IT104</strain>
    </source>
</reference>
<dbReference type="Proteomes" id="UP000266861">
    <property type="component" value="Unassembled WGS sequence"/>
</dbReference>
<accession>A0A397HVR5</accession>
<comment type="caution">
    <text evidence="2">The sequence shown here is derived from an EMBL/GenBank/DDBJ whole genome shotgun (WGS) entry which is preliminary data.</text>
</comment>
<dbReference type="InterPro" id="IPR000719">
    <property type="entry name" value="Prot_kinase_dom"/>
</dbReference>
<protein>
    <recommendedName>
        <fullName evidence="1">Protein kinase domain-containing protein</fullName>
    </recommendedName>
</protein>
<gene>
    <name evidence="2" type="ORF">Glove_309g31</name>
</gene>
<dbReference type="EMBL" id="PQFF01000283">
    <property type="protein sequence ID" value="RHZ66098.1"/>
    <property type="molecule type" value="Genomic_DNA"/>
</dbReference>
<evidence type="ECO:0000313" key="3">
    <source>
        <dbReference type="Proteomes" id="UP000266861"/>
    </source>
</evidence>
<dbReference type="STRING" id="1348612.A0A397HVR5"/>
<dbReference type="GO" id="GO:0004672">
    <property type="term" value="F:protein kinase activity"/>
    <property type="evidence" value="ECO:0007669"/>
    <property type="project" value="InterPro"/>
</dbReference>
<dbReference type="SUPFAM" id="SSF56112">
    <property type="entry name" value="Protein kinase-like (PK-like)"/>
    <property type="match status" value="1"/>
</dbReference>
<feature type="domain" description="Protein kinase" evidence="1">
    <location>
        <begin position="73"/>
        <end position="341"/>
    </location>
</feature>